<sequence>MTSGAAAVLIENCAVATMGGAGAGAGAGDGDCVGAEYTAGHVLLEGGRITAVGEGPCDPALVPDGAERVDGTGCLATPGLINTHHHLYQWLTRGLAADATLFEWLTASYPVWAGIDADDVRTAALGGLAHLALGGCTTTTDHHYVVPADAGDVFAAEIDAAATVGLRFHPSRGSMDLGRSSGGLPPDSVVEGIDAILAGTADVIDRFHDAGPDSMCRIAVAPCSPFSVTGDLLRTSAELARERGVRLHTHLAETDDEEEFCRERFGSTPMEYMESVGWVGPDVWFAHTVHLDDPAIAAMAAGGMAAAHCPVSNGRLGAGIARVPDMLAAGIPVGLGVDGSASNESGVLWEEMHTALLLARATRGPRAMDVRTALRMATVDGASALGREGEIGRLAVGYQADVALWRLDTPAHAGIDDPVAALVLGSRPPMAGVWVQGLRVVADGRVLTVDTDAVARDVVAARGRLLARAG</sequence>
<evidence type="ECO:0000256" key="1">
    <source>
        <dbReference type="ARBA" id="ARBA00022723"/>
    </source>
</evidence>
<dbReference type="Proteomes" id="UP001185873">
    <property type="component" value="Unassembled WGS sequence"/>
</dbReference>
<dbReference type="Gene3D" id="3.20.20.140">
    <property type="entry name" value="Metal-dependent hydrolases"/>
    <property type="match status" value="1"/>
</dbReference>
<evidence type="ECO:0000256" key="2">
    <source>
        <dbReference type="ARBA" id="ARBA00022801"/>
    </source>
</evidence>
<keyword evidence="3" id="KW-0862">Zinc</keyword>
<dbReference type="InterPro" id="IPR011059">
    <property type="entry name" value="Metal-dep_hydrolase_composite"/>
</dbReference>
<dbReference type="Pfam" id="PF01979">
    <property type="entry name" value="Amidohydro_1"/>
    <property type="match status" value="1"/>
</dbReference>
<dbReference type="Gene3D" id="2.30.40.10">
    <property type="entry name" value="Urease, subunit C, domain 1"/>
    <property type="match status" value="1"/>
</dbReference>
<evidence type="ECO:0000256" key="3">
    <source>
        <dbReference type="ARBA" id="ARBA00022833"/>
    </source>
</evidence>
<organism evidence="5 6">
    <name type="scientific">Dietzia maris</name>
    <dbReference type="NCBI Taxonomy" id="37915"/>
    <lineage>
        <taxon>Bacteria</taxon>
        <taxon>Bacillati</taxon>
        <taxon>Actinomycetota</taxon>
        <taxon>Actinomycetes</taxon>
        <taxon>Mycobacteriales</taxon>
        <taxon>Dietziaceae</taxon>
        <taxon>Dietzia</taxon>
    </lineage>
</organism>
<dbReference type="PANTHER" id="PTHR43794:SF11">
    <property type="entry name" value="AMIDOHYDROLASE-RELATED DOMAIN-CONTAINING PROTEIN"/>
    <property type="match status" value="1"/>
</dbReference>
<evidence type="ECO:0000259" key="4">
    <source>
        <dbReference type="Pfam" id="PF01979"/>
    </source>
</evidence>
<dbReference type="SUPFAM" id="SSF51556">
    <property type="entry name" value="Metallo-dependent hydrolases"/>
    <property type="match status" value="1"/>
</dbReference>
<reference evidence="5" key="1">
    <citation type="submission" date="2023-10" db="EMBL/GenBank/DDBJ databases">
        <title>Development of a sustainable strategy for remediation of hydrocarbon-contaminated territories based on the waste exchange concept.</title>
        <authorList>
            <person name="Krivoruchko A."/>
        </authorList>
    </citation>
    <scope>NUCLEOTIDE SEQUENCE</scope>
    <source>
        <strain evidence="5">IEGM 1175</strain>
    </source>
</reference>
<dbReference type="FunFam" id="3.20.20.140:FF:000014">
    <property type="entry name" value="5-methylthioadenosine/S-adenosylhomocysteine deaminase"/>
    <property type="match status" value="1"/>
</dbReference>
<dbReference type="AlphaFoldDB" id="A0AAE4U537"/>
<gene>
    <name evidence="5" type="ORF">R3P82_05940</name>
</gene>
<dbReference type="RefSeq" id="WP_317469006.1">
    <property type="nucleotide sequence ID" value="NZ_JAWLKJ010000001.1"/>
</dbReference>
<dbReference type="InterPro" id="IPR032466">
    <property type="entry name" value="Metal_Hydrolase"/>
</dbReference>
<name>A0AAE4U537_9ACTN</name>
<dbReference type="InterPro" id="IPR006680">
    <property type="entry name" value="Amidohydro-rel"/>
</dbReference>
<proteinExistence type="predicted"/>
<feature type="domain" description="Amidohydrolase-related" evidence="4">
    <location>
        <begin position="76"/>
        <end position="440"/>
    </location>
</feature>
<comment type="caution">
    <text evidence="5">The sequence shown here is derived from an EMBL/GenBank/DDBJ whole genome shotgun (WGS) entry which is preliminary data.</text>
</comment>
<accession>A0AAE4U537</accession>
<dbReference type="PANTHER" id="PTHR43794">
    <property type="entry name" value="AMINOHYDROLASE SSNA-RELATED"/>
    <property type="match status" value="1"/>
</dbReference>
<protein>
    <submittedName>
        <fullName evidence="5">8-oxoguanine deaminase</fullName>
        <ecNumber evidence="5">3.5.4.32</ecNumber>
    </submittedName>
</protein>
<dbReference type="GO" id="GO:0046872">
    <property type="term" value="F:metal ion binding"/>
    <property type="evidence" value="ECO:0007669"/>
    <property type="project" value="UniProtKB-KW"/>
</dbReference>
<dbReference type="CDD" id="cd01298">
    <property type="entry name" value="ATZ_TRZ_like"/>
    <property type="match status" value="1"/>
</dbReference>
<dbReference type="GO" id="GO:0102127">
    <property type="term" value="F:8-oxoguanine deaminase activity"/>
    <property type="evidence" value="ECO:0007669"/>
    <property type="project" value="UniProtKB-EC"/>
</dbReference>
<keyword evidence="2 5" id="KW-0378">Hydrolase</keyword>
<dbReference type="EMBL" id="JAWLKJ010000001">
    <property type="protein sequence ID" value="MDV6298649.1"/>
    <property type="molecule type" value="Genomic_DNA"/>
</dbReference>
<dbReference type="InterPro" id="IPR050287">
    <property type="entry name" value="MTA/SAH_deaminase"/>
</dbReference>
<dbReference type="GO" id="GO:0019239">
    <property type="term" value="F:deaminase activity"/>
    <property type="evidence" value="ECO:0007669"/>
    <property type="project" value="UniProtKB-ARBA"/>
</dbReference>
<evidence type="ECO:0000313" key="5">
    <source>
        <dbReference type="EMBL" id="MDV6298649.1"/>
    </source>
</evidence>
<dbReference type="NCBIfam" id="NF006055">
    <property type="entry name" value="PRK08203.1"/>
    <property type="match status" value="1"/>
</dbReference>
<dbReference type="EC" id="3.5.4.32" evidence="5"/>
<evidence type="ECO:0000313" key="6">
    <source>
        <dbReference type="Proteomes" id="UP001185873"/>
    </source>
</evidence>
<dbReference type="SUPFAM" id="SSF51338">
    <property type="entry name" value="Composite domain of metallo-dependent hydrolases"/>
    <property type="match status" value="1"/>
</dbReference>
<keyword evidence="1" id="KW-0479">Metal-binding</keyword>